<sequence length="65" mass="7285">SSKDQMEMYHILSSSLEITSGIVIQMIQPGHLLSDSKGVDTELFIRPVENYCALSTGRTHAWPHK</sequence>
<proteinExistence type="predicted"/>
<dbReference type="AlphaFoldDB" id="A0A2G8KRP1"/>
<accession>A0A2G8KRP1</accession>
<gene>
    <name evidence="1" type="ORF">BSL78_12409</name>
</gene>
<organism evidence="1 2">
    <name type="scientific">Stichopus japonicus</name>
    <name type="common">Sea cucumber</name>
    <dbReference type="NCBI Taxonomy" id="307972"/>
    <lineage>
        <taxon>Eukaryota</taxon>
        <taxon>Metazoa</taxon>
        <taxon>Echinodermata</taxon>
        <taxon>Eleutherozoa</taxon>
        <taxon>Echinozoa</taxon>
        <taxon>Holothuroidea</taxon>
        <taxon>Aspidochirotacea</taxon>
        <taxon>Aspidochirotida</taxon>
        <taxon>Stichopodidae</taxon>
        <taxon>Apostichopus</taxon>
    </lineage>
</organism>
<dbReference type="EMBL" id="MRZV01000408">
    <property type="protein sequence ID" value="PIK50676.1"/>
    <property type="molecule type" value="Genomic_DNA"/>
</dbReference>
<protein>
    <submittedName>
        <fullName evidence="1">Uncharacterized protein</fullName>
    </submittedName>
</protein>
<evidence type="ECO:0000313" key="2">
    <source>
        <dbReference type="Proteomes" id="UP000230750"/>
    </source>
</evidence>
<reference evidence="1 2" key="1">
    <citation type="journal article" date="2017" name="PLoS Biol.">
        <title>The sea cucumber genome provides insights into morphological evolution and visceral regeneration.</title>
        <authorList>
            <person name="Zhang X."/>
            <person name="Sun L."/>
            <person name="Yuan J."/>
            <person name="Sun Y."/>
            <person name="Gao Y."/>
            <person name="Zhang L."/>
            <person name="Li S."/>
            <person name="Dai H."/>
            <person name="Hamel J.F."/>
            <person name="Liu C."/>
            <person name="Yu Y."/>
            <person name="Liu S."/>
            <person name="Lin W."/>
            <person name="Guo K."/>
            <person name="Jin S."/>
            <person name="Xu P."/>
            <person name="Storey K.B."/>
            <person name="Huan P."/>
            <person name="Zhang T."/>
            <person name="Zhou Y."/>
            <person name="Zhang J."/>
            <person name="Lin C."/>
            <person name="Li X."/>
            <person name="Xing L."/>
            <person name="Huo D."/>
            <person name="Sun M."/>
            <person name="Wang L."/>
            <person name="Mercier A."/>
            <person name="Li F."/>
            <person name="Yang H."/>
            <person name="Xiang J."/>
        </authorList>
    </citation>
    <scope>NUCLEOTIDE SEQUENCE [LARGE SCALE GENOMIC DNA]</scope>
    <source>
        <strain evidence="1">Shaxun</strain>
        <tissue evidence="1">Muscle</tissue>
    </source>
</reference>
<keyword evidence="2" id="KW-1185">Reference proteome</keyword>
<evidence type="ECO:0000313" key="1">
    <source>
        <dbReference type="EMBL" id="PIK50676.1"/>
    </source>
</evidence>
<name>A0A2G8KRP1_STIJA</name>
<feature type="non-terminal residue" evidence="1">
    <location>
        <position position="1"/>
    </location>
</feature>
<dbReference type="Proteomes" id="UP000230750">
    <property type="component" value="Unassembled WGS sequence"/>
</dbReference>
<comment type="caution">
    <text evidence="1">The sequence shown here is derived from an EMBL/GenBank/DDBJ whole genome shotgun (WGS) entry which is preliminary data.</text>
</comment>